<feature type="transmembrane region" description="Helical" evidence="1">
    <location>
        <begin position="162"/>
        <end position="180"/>
    </location>
</feature>
<name>A0ABS0ZYL0_9ENTR</name>
<feature type="transmembrane region" description="Helical" evidence="1">
    <location>
        <begin position="240"/>
        <end position="261"/>
    </location>
</feature>
<keyword evidence="1" id="KW-1133">Transmembrane helix</keyword>
<keyword evidence="3" id="KW-1185">Reference proteome</keyword>
<protein>
    <submittedName>
        <fullName evidence="2">Dimethyl sulfoxide reductase anchor subunit</fullName>
    </submittedName>
</protein>
<dbReference type="Pfam" id="PF04976">
    <property type="entry name" value="DmsC"/>
    <property type="match status" value="1"/>
</dbReference>
<dbReference type="RefSeq" id="WP_060570397.1">
    <property type="nucleotide sequence ID" value="NZ_CBCXWX010000012.1"/>
</dbReference>
<comment type="caution">
    <text evidence="2">The sequence shown here is derived from an EMBL/GenBank/DDBJ whole genome shotgun (WGS) entry which is preliminary data.</text>
</comment>
<evidence type="ECO:0000256" key="1">
    <source>
        <dbReference type="SAM" id="Phobius"/>
    </source>
</evidence>
<dbReference type="Proteomes" id="UP000746649">
    <property type="component" value="Unassembled WGS sequence"/>
</dbReference>
<gene>
    <name evidence="2" type="ORF">I6M88_21070</name>
</gene>
<feature type="transmembrane region" description="Helical" evidence="1">
    <location>
        <begin position="77"/>
        <end position="96"/>
    </location>
</feature>
<accession>A0ABS0ZYL0</accession>
<feature type="transmembrane region" description="Helical" evidence="1">
    <location>
        <begin position="136"/>
        <end position="155"/>
    </location>
</feature>
<keyword evidence="1" id="KW-0472">Membrane</keyword>
<sequence>MHELPLLIFTLLVQGSVGLTLFIALATGEKRSLLPAMLVSCVMGGLGLIASTLHLGYPLNAFNALRHVESSWLSREIVFASLYLAILGLATLLVMLKKQPSRLLLALATLAGLVDIYCMGAIYVHSSVVTWQHINTWVMFFGAAGILGAAIGNGLLPGITRLLRMAAVLVVAITAIRLLVQPDYVNFLASASLNEVVTLPHQPLVAFHQLTGLRNVAWGLSVLGSLLFAIGAWRSCRTAMLLGGLGLVVAEALLRFMFFSIL</sequence>
<feature type="transmembrane region" description="Helical" evidence="1">
    <location>
        <begin position="6"/>
        <end position="26"/>
    </location>
</feature>
<proteinExistence type="predicted"/>
<feature type="transmembrane region" description="Helical" evidence="1">
    <location>
        <begin position="216"/>
        <end position="233"/>
    </location>
</feature>
<organism evidence="2 3">
    <name type="scientific">Citrobacter sedlakii</name>
    <dbReference type="NCBI Taxonomy" id="67826"/>
    <lineage>
        <taxon>Bacteria</taxon>
        <taxon>Pseudomonadati</taxon>
        <taxon>Pseudomonadota</taxon>
        <taxon>Gammaproteobacteria</taxon>
        <taxon>Enterobacterales</taxon>
        <taxon>Enterobacteriaceae</taxon>
        <taxon>Citrobacter</taxon>
        <taxon>Citrobacter freundii complex</taxon>
    </lineage>
</organism>
<dbReference type="PANTHER" id="PTHR38095:SF2">
    <property type="entry name" value="ANAEROBIC DIMETHYL SULFOXIDE REDUCTASE CHAIN C"/>
    <property type="match status" value="1"/>
</dbReference>
<reference evidence="2 3" key="1">
    <citation type="submission" date="2020-11" db="EMBL/GenBank/DDBJ databases">
        <title>Enhanced detection system for hospital associated transmission using whole genome sequencing surveillance.</title>
        <authorList>
            <person name="Harrison L.H."/>
            <person name="Van Tyne D."/>
            <person name="Marsh J.W."/>
            <person name="Griffith M.P."/>
            <person name="Snyder D.J."/>
            <person name="Cooper V.S."/>
            <person name="Mustapha M."/>
        </authorList>
    </citation>
    <scope>NUCLEOTIDE SEQUENCE [LARGE SCALE GENOMIC DNA]</scope>
    <source>
        <strain evidence="2 3">CB00117</strain>
    </source>
</reference>
<feature type="transmembrane region" description="Helical" evidence="1">
    <location>
        <begin position="103"/>
        <end position="124"/>
    </location>
</feature>
<dbReference type="EMBL" id="JADWND010000015">
    <property type="protein sequence ID" value="MBJ8383444.1"/>
    <property type="molecule type" value="Genomic_DNA"/>
</dbReference>
<evidence type="ECO:0000313" key="2">
    <source>
        <dbReference type="EMBL" id="MBJ8383444.1"/>
    </source>
</evidence>
<dbReference type="PANTHER" id="PTHR38095">
    <property type="entry name" value="ANAEROBIC DIMETHYL SULFOXIDE REDUCTASE CHAIN YNFH"/>
    <property type="match status" value="1"/>
</dbReference>
<dbReference type="InterPro" id="IPR007059">
    <property type="entry name" value="DmsC"/>
</dbReference>
<keyword evidence="1" id="KW-0812">Transmembrane</keyword>
<feature type="transmembrane region" description="Helical" evidence="1">
    <location>
        <begin position="33"/>
        <end position="57"/>
    </location>
</feature>
<evidence type="ECO:0000313" key="3">
    <source>
        <dbReference type="Proteomes" id="UP000746649"/>
    </source>
</evidence>